<proteinExistence type="predicted"/>
<protein>
    <submittedName>
        <fullName evidence="1">Uncharacterized protein</fullName>
    </submittedName>
</protein>
<accession>A0A6A4T0X7</accession>
<dbReference type="AlphaFoldDB" id="A0A6A4T0X7"/>
<comment type="caution">
    <text evidence="1">The sequence shown here is derived from an EMBL/GenBank/DDBJ whole genome shotgun (WGS) entry which is preliminary data.</text>
</comment>
<gene>
    <name evidence="1" type="ORF">F2P81_009143</name>
</gene>
<dbReference type="EMBL" id="VEVO01000008">
    <property type="protein sequence ID" value="KAF0038659.1"/>
    <property type="molecule type" value="Genomic_DNA"/>
</dbReference>
<organism evidence="1 2">
    <name type="scientific">Scophthalmus maximus</name>
    <name type="common">Turbot</name>
    <name type="synonym">Psetta maxima</name>
    <dbReference type="NCBI Taxonomy" id="52904"/>
    <lineage>
        <taxon>Eukaryota</taxon>
        <taxon>Metazoa</taxon>
        <taxon>Chordata</taxon>
        <taxon>Craniata</taxon>
        <taxon>Vertebrata</taxon>
        <taxon>Euteleostomi</taxon>
        <taxon>Actinopterygii</taxon>
        <taxon>Neopterygii</taxon>
        <taxon>Teleostei</taxon>
        <taxon>Neoteleostei</taxon>
        <taxon>Acanthomorphata</taxon>
        <taxon>Carangaria</taxon>
        <taxon>Pleuronectiformes</taxon>
        <taxon>Pleuronectoidei</taxon>
        <taxon>Scophthalmidae</taxon>
        <taxon>Scophthalmus</taxon>
    </lineage>
</organism>
<name>A0A6A4T0X7_SCOMX</name>
<evidence type="ECO:0000313" key="1">
    <source>
        <dbReference type="EMBL" id="KAF0038659.1"/>
    </source>
</evidence>
<dbReference type="Proteomes" id="UP000438429">
    <property type="component" value="Unassembled WGS sequence"/>
</dbReference>
<sequence>MHLDTDHSVGAHFNGMFTGSIPRACGGGLPRPAAKKTMAPGGVRLAGSGRMTIKVLSLRFLSKALHFCSKPFRRLVWHLRIKQIPKAVSELLASGSRFEF</sequence>
<evidence type="ECO:0000313" key="2">
    <source>
        <dbReference type="Proteomes" id="UP000438429"/>
    </source>
</evidence>
<reference evidence="1 2" key="1">
    <citation type="submission" date="2019-06" db="EMBL/GenBank/DDBJ databases">
        <title>Draft genomes of female and male turbot (Scophthalmus maximus).</title>
        <authorList>
            <person name="Xu H."/>
            <person name="Xu X.-W."/>
            <person name="Shao C."/>
            <person name="Chen S."/>
        </authorList>
    </citation>
    <scope>NUCLEOTIDE SEQUENCE [LARGE SCALE GENOMIC DNA]</scope>
    <source>
        <strain evidence="1">Ysfricsl-2016a</strain>
        <tissue evidence="1">Blood</tissue>
    </source>
</reference>